<evidence type="ECO:0008006" key="8">
    <source>
        <dbReference type="Google" id="ProtNLM"/>
    </source>
</evidence>
<dbReference type="Pfam" id="PF05091">
    <property type="entry name" value="eIF-3_zeta"/>
    <property type="match status" value="1"/>
</dbReference>
<gene>
    <name evidence="6" type="ORF">GGI25_001951</name>
</gene>
<evidence type="ECO:0000313" key="6">
    <source>
        <dbReference type="EMBL" id="KAJ2678962.1"/>
    </source>
</evidence>
<proteinExistence type="predicted"/>
<feature type="compositionally biased region" description="Basic and acidic residues" evidence="5">
    <location>
        <begin position="119"/>
        <end position="135"/>
    </location>
</feature>
<evidence type="ECO:0000313" key="7">
    <source>
        <dbReference type="Proteomes" id="UP001151518"/>
    </source>
</evidence>
<evidence type="ECO:0000256" key="5">
    <source>
        <dbReference type="SAM" id="MobiDB-lite"/>
    </source>
</evidence>
<dbReference type="Proteomes" id="UP001151518">
    <property type="component" value="Unassembled WGS sequence"/>
</dbReference>
<dbReference type="PANTHER" id="PTHR12399:SF0">
    <property type="entry name" value="EUKARYOTIC TRANSLATION INITIATION FACTOR 3 SUBUNIT D"/>
    <property type="match status" value="1"/>
</dbReference>
<feature type="compositionally biased region" description="Basic and acidic residues" evidence="5">
    <location>
        <begin position="55"/>
        <end position="64"/>
    </location>
</feature>
<organism evidence="6 7">
    <name type="scientific">Coemansia spiralis</name>
    <dbReference type="NCBI Taxonomy" id="417178"/>
    <lineage>
        <taxon>Eukaryota</taxon>
        <taxon>Fungi</taxon>
        <taxon>Fungi incertae sedis</taxon>
        <taxon>Zoopagomycota</taxon>
        <taxon>Kickxellomycotina</taxon>
        <taxon>Kickxellomycetes</taxon>
        <taxon>Kickxellales</taxon>
        <taxon>Kickxellaceae</taxon>
        <taxon>Coemansia</taxon>
    </lineage>
</organism>
<keyword evidence="1" id="KW-0963">Cytoplasm</keyword>
<evidence type="ECO:0000256" key="2">
    <source>
        <dbReference type="ARBA" id="ARBA00022540"/>
    </source>
</evidence>
<evidence type="ECO:0000256" key="4">
    <source>
        <dbReference type="ARBA" id="ARBA00022917"/>
    </source>
</evidence>
<keyword evidence="3" id="KW-0694">RNA-binding</keyword>
<evidence type="ECO:0000256" key="1">
    <source>
        <dbReference type="ARBA" id="ARBA00022490"/>
    </source>
</evidence>
<protein>
    <recommendedName>
        <fullName evidence="8">Eukaryotic translation initiation factor 3 subunit D</fullName>
    </recommendedName>
</protein>
<comment type="caution">
    <text evidence="6">The sequence shown here is derived from an EMBL/GenBank/DDBJ whole genome shotgun (WGS) entry which is preliminary data.</text>
</comment>
<feature type="region of interest" description="Disordered" evidence="5">
    <location>
        <begin position="1"/>
        <end position="80"/>
    </location>
</feature>
<dbReference type="GO" id="GO:0005852">
    <property type="term" value="C:eukaryotic translation initiation factor 3 complex"/>
    <property type="evidence" value="ECO:0007669"/>
    <property type="project" value="InterPro"/>
</dbReference>
<dbReference type="GO" id="GO:0003723">
    <property type="term" value="F:RNA binding"/>
    <property type="evidence" value="ECO:0007669"/>
    <property type="project" value="UniProtKB-KW"/>
</dbReference>
<evidence type="ECO:0000256" key="3">
    <source>
        <dbReference type="ARBA" id="ARBA00022884"/>
    </source>
</evidence>
<sequence>MSGLPSFSLPTIFDNPKGWGPSNSQPPSSFKDIPYVPFSKGDKVNRVANWINPTESRDQRDGGRNRGRQGRDGGQQTYGSNSASAFVYQVEEDEESFSLVDNRGAALKKIAVRAIQGDRGKSRGDSIRGRGDMQRLGHAGGRGGKFANAGGFRKRFGWRDFDRNQHRRYASVKPTDDWSLIQEIEFSRMVNLSFSVNNVKEMGTYGNAGVYDHAYDRVNTRLERPLKVSGSVRYNATASEDPVLSKLSEKNSDINVFATDSVIATLMASTVSSSAWDIVVNRVGDKLFLDKRDGGPLDLPLVNENAVELPPESSDKAGSINSATMLALESRDITRNYIKQITSKGVVELDNPNPFNEDYSANDEEKTVDDNAYRYRVFDLSADAASSDNEGEEDAASESERCFMAVRTEIDGFAPSAGQTQKQLFIRALTQHDISAVGGGSALDWRAKLDSQRGAVIATEMKNNGTKLARWAFQAILANADQLRVGFVSRASPRDRTRHGILGFQSYTPTDFITQLGLNEFKAWGIIKAVVDMCLKLSEGRYVIMRDPNRPVICLYSVPQGTFDDDGADDASTAAPTADDAADF</sequence>
<reference evidence="6" key="1">
    <citation type="submission" date="2022-07" db="EMBL/GenBank/DDBJ databases">
        <title>Phylogenomic reconstructions and comparative analyses of Kickxellomycotina fungi.</title>
        <authorList>
            <person name="Reynolds N.K."/>
            <person name="Stajich J.E."/>
            <person name="Barry K."/>
            <person name="Grigoriev I.V."/>
            <person name="Crous P."/>
            <person name="Smith M.E."/>
        </authorList>
    </citation>
    <scope>NUCLEOTIDE SEQUENCE</scope>
    <source>
        <strain evidence="6">NRRL 3115</strain>
    </source>
</reference>
<dbReference type="PANTHER" id="PTHR12399">
    <property type="entry name" value="EUKARYOTIC TRANSLATION INITIATION FACTOR 3 SUBUNIT 7"/>
    <property type="match status" value="1"/>
</dbReference>
<dbReference type="InterPro" id="IPR007783">
    <property type="entry name" value="eIF3d"/>
</dbReference>
<dbReference type="EMBL" id="JANBTW010000016">
    <property type="protein sequence ID" value="KAJ2678962.1"/>
    <property type="molecule type" value="Genomic_DNA"/>
</dbReference>
<feature type="region of interest" description="Disordered" evidence="5">
    <location>
        <begin position="119"/>
        <end position="144"/>
    </location>
</feature>
<keyword evidence="4" id="KW-0648">Protein biosynthesis</keyword>
<name>A0A9W8G4R3_9FUNG</name>
<dbReference type="PIRSF" id="PIRSF016281">
    <property type="entry name" value="EIF-3_zeta"/>
    <property type="match status" value="1"/>
</dbReference>
<keyword evidence="2" id="KW-0396">Initiation factor</keyword>
<accession>A0A9W8G4R3</accession>
<dbReference type="GO" id="GO:0003743">
    <property type="term" value="F:translation initiation factor activity"/>
    <property type="evidence" value="ECO:0007669"/>
    <property type="project" value="UniProtKB-KW"/>
</dbReference>
<dbReference type="OrthoDB" id="16538at2759"/>
<dbReference type="AlphaFoldDB" id="A0A9W8G4R3"/>